<evidence type="ECO:0000256" key="2">
    <source>
        <dbReference type="ARBA" id="ARBA00022617"/>
    </source>
</evidence>
<dbReference type="PANTHER" id="PTHR47953">
    <property type="entry name" value="OS08G0105600 PROTEIN"/>
    <property type="match status" value="1"/>
</dbReference>
<dbReference type="GO" id="GO:0004497">
    <property type="term" value="F:monooxygenase activity"/>
    <property type="evidence" value="ECO:0007669"/>
    <property type="project" value="UniProtKB-KW"/>
</dbReference>
<dbReference type="PROSITE" id="PS00086">
    <property type="entry name" value="CYTOCHROME_P450"/>
    <property type="match status" value="1"/>
</dbReference>
<evidence type="ECO:0000313" key="9">
    <source>
        <dbReference type="EMBL" id="PWA98425.1"/>
    </source>
</evidence>
<protein>
    <submittedName>
        <fullName evidence="9">Premnaspirodiene oxygenase</fullName>
    </submittedName>
</protein>
<dbReference type="Pfam" id="PF00067">
    <property type="entry name" value="p450"/>
    <property type="match status" value="1"/>
</dbReference>
<accession>A0A2U1QKB8</accession>
<dbReference type="OrthoDB" id="1055148at2759"/>
<evidence type="ECO:0000256" key="6">
    <source>
        <dbReference type="ARBA" id="ARBA00023033"/>
    </source>
</evidence>
<comment type="similarity">
    <text evidence="1 8">Belongs to the cytochrome P450 family.</text>
</comment>
<evidence type="ECO:0000256" key="5">
    <source>
        <dbReference type="ARBA" id="ARBA00023004"/>
    </source>
</evidence>
<evidence type="ECO:0000256" key="3">
    <source>
        <dbReference type="ARBA" id="ARBA00022723"/>
    </source>
</evidence>
<keyword evidence="3 7" id="KW-0479">Metal-binding</keyword>
<dbReference type="PRINTS" id="PR00463">
    <property type="entry name" value="EP450I"/>
</dbReference>
<dbReference type="InterPro" id="IPR017972">
    <property type="entry name" value="Cyt_P450_CS"/>
</dbReference>
<dbReference type="PANTHER" id="PTHR47953:SF16">
    <property type="entry name" value="CYTOCHROME P450 71D8"/>
    <property type="match status" value="1"/>
</dbReference>
<dbReference type="EMBL" id="PKPP01000068">
    <property type="protein sequence ID" value="PWA98425.1"/>
    <property type="molecule type" value="Genomic_DNA"/>
</dbReference>
<sequence length="188" mass="21349">MALQGYGVSAVTNTAAVGDEWNNGKEKIHESDIKGLDYLKLVIMESLRLHPPLPLLLSRECRENCEIAGYNIPVKTKVIINLWKIAHDPDYWTDPESFMPERFIKSSVNMMGQDFEYFPFGSGRRMCPGMTLGLANVEIALVMLLYHFNWELPNGARSEDLDMKDVFGASLKRKNPLLLVPSLYKPQD</sequence>
<dbReference type="Proteomes" id="UP000245207">
    <property type="component" value="Unassembled WGS sequence"/>
</dbReference>
<reference evidence="9 10" key="1">
    <citation type="journal article" date="2018" name="Mol. Plant">
        <title>The genome of Artemisia annua provides insight into the evolution of Asteraceae family and artemisinin biosynthesis.</title>
        <authorList>
            <person name="Shen Q."/>
            <person name="Zhang L."/>
            <person name="Liao Z."/>
            <person name="Wang S."/>
            <person name="Yan T."/>
            <person name="Shi P."/>
            <person name="Liu M."/>
            <person name="Fu X."/>
            <person name="Pan Q."/>
            <person name="Wang Y."/>
            <person name="Lv Z."/>
            <person name="Lu X."/>
            <person name="Zhang F."/>
            <person name="Jiang W."/>
            <person name="Ma Y."/>
            <person name="Chen M."/>
            <person name="Hao X."/>
            <person name="Li L."/>
            <person name="Tang Y."/>
            <person name="Lv G."/>
            <person name="Zhou Y."/>
            <person name="Sun X."/>
            <person name="Brodelius P.E."/>
            <person name="Rose J.K.C."/>
            <person name="Tang K."/>
        </authorList>
    </citation>
    <scope>NUCLEOTIDE SEQUENCE [LARGE SCALE GENOMIC DNA]</scope>
    <source>
        <strain evidence="10">cv. Huhao1</strain>
        <tissue evidence="9">Leaf</tissue>
    </source>
</reference>
<evidence type="ECO:0000256" key="4">
    <source>
        <dbReference type="ARBA" id="ARBA00023002"/>
    </source>
</evidence>
<dbReference type="Gene3D" id="1.10.630.10">
    <property type="entry name" value="Cytochrome P450"/>
    <property type="match status" value="1"/>
</dbReference>
<proteinExistence type="inferred from homology"/>
<keyword evidence="6 8" id="KW-0503">Monooxygenase</keyword>
<dbReference type="GO" id="GO:0020037">
    <property type="term" value="F:heme binding"/>
    <property type="evidence" value="ECO:0007669"/>
    <property type="project" value="InterPro"/>
</dbReference>
<evidence type="ECO:0000313" key="10">
    <source>
        <dbReference type="Proteomes" id="UP000245207"/>
    </source>
</evidence>
<evidence type="ECO:0000256" key="8">
    <source>
        <dbReference type="RuleBase" id="RU000461"/>
    </source>
</evidence>
<dbReference type="InterPro" id="IPR001128">
    <property type="entry name" value="Cyt_P450"/>
</dbReference>
<keyword evidence="4 8" id="KW-0560">Oxidoreductase</keyword>
<keyword evidence="2 7" id="KW-0349">Heme</keyword>
<dbReference type="SUPFAM" id="SSF48264">
    <property type="entry name" value="Cytochrome P450"/>
    <property type="match status" value="1"/>
</dbReference>
<gene>
    <name evidence="9" type="ORF">CTI12_AA019400</name>
</gene>
<name>A0A2U1QKB8_ARTAN</name>
<dbReference type="AlphaFoldDB" id="A0A2U1QKB8"/>
<dbReference type="GO" id="GO:0016705">
    <property type="term" value="F:oxidoreductase activity, acting on paired donors, with incorporation or reduction of molecular oxygen"/>
    <property type="evidence" value="ECO:0007669"/>
    <property type="project" value="InterPro"/>
</dbReference>
<keyword evidence="10" id="KW-1185">Reference proteome</keyword>
<dbReference type="STRING" id="35608.A0A2U1QKB8"/>
<dbReference type="GO" id="GO:0005506">
    <property type="term" value="F:iron ion binding"/>
    <property type="evidence" value="ECO:0007669"/>
    <property type="project" value="InterPro"/>
</dbReference>
<comment type="caution">
    <text evidence="9">The sequence shown here is derived from an EMBL/GenBank/DDBJ whole genome shotgun (WGS) entry which is preliminary data.</text>
</comment>
<evidence type="ECO:0000256" key="7">
    <source>
        <dbReference type="PIRSR" id="PIRSR602401-1"/>
    </source>
</evidence>
<keyword evidence="5 7" id="KW-0408">Iron</keyword>
<feature type="binding site" description="axial binding residue" evidence="7">
    <location>
        <position position="127"/>
    </location>
    <ligand>
        <name>heme</name>
        <dbReference type="ChEBI" id="CHEBI:30413"/>
    </ligand>
    <ligandPart>
        <name>Fe</name>
        <dbReference type="ChEBI" id="CHEBI:18248"/>
    </ligandPart>
</feature>
<dbReference type="InterPro" id="IPR052306">
    <property type="entry name" value="CYP450_71D"/>
</dbReference>
<dbReference type="InterPro" id="IPR002401">
    <property type="entry name" value="Cyt_P450_E_grp-I"/>
</dbReference>
<evidence type="ECO:0000256" key="1">
    <source>
        <dbReference type="ARBA" id="ARBA00010617"/>
    </source>
</evidence>
<dbReference type="InterPro" id="IPR036396">
    <property type="entry name" value="Cyt_P450_sf"/>
</dbReference>
<comment type="cofactor">
    <cofactor evidence="7">
        <name>heme</name>
        <dbReference type="ChEBI" id="CHEBI:30413"/>
    </cofactor>
</comment>
<organism evidence="9 10">
    <name type="scientific">Artemisia annua</name>
    <name type="common">Sweet wormwood</name>
    <dbReference type="NCBI Taxonomy" id="35608"/>
    <lineage>
        <taxon>Eukaryota</taxon>
        <taxon>Viridiplantae</taxon>
        <taxon>Streptophyta</taxon>
        <taxon>Embryophyta</taxon>
        <taxon>Tracheophyta</taxon>
        <taxon>Spermatophyta</taxon>
        <taxon>Magnoliopsida</taxon>
        <taxon>eudicotyledons</taxon>
        <taxon>Gunneridae</taxon>
        <taxon>Pentapetalae</taxon>
        <taxon>asterids</taxon>
        <taxon>campanulids</taxon>
        <taxon>Asterales</taxon>
        <taxon>Asteraceae</taxon>
        <taxon>Asteroideae</taxon>
        <taxon>Anthemideae</taxon>
        <taxon>Artemisiinae</taxon>
        <taxon>Artemisia</taxon>
    </lineage>
</organism>